<evidence type="ECO:0000313" key="2">
    <source>
        <dbReference type="EMBL" id="OCX11305.1"/>
    </source>
</evidence>
<keyword evidence="1" id="KW-0812">Transmembrane</keyword>
<keyword evidence="1" id="KW-1133">Transmembrane helix</keyword>
<feature type="transmembrane region" description="Helical" evidence="1">
    <location>
        <begin position="21"/>
        <end position="38"/>
    </location>
</feature>
<evidence type="ECO:0000256" key="1">
    <source>
        <dbReference type="SAM" id="Phobius"/>
    </source>
</evidence>
<organism evidence="2 3">
    <name type="scientific">Pseudomonas graminis</name>
    <dbReference type="NCBI Taxonomy" id="158627"/>
    <lineage>
        <taxon>Bacteria</taxon>
        <taxon>Pseudomonadati</taxon>
        <taxon>Pseudomonadota</taxon>
        <taxon>Gammaproteobacteria</taxon>
        <taxon>Pseudomonadales</taxon>
        <taxon>Pseudomonadaceae</taxon>
        <taxon>Pseudomonas</taxon>
    </lineage>
</organism>
<dbReference type="Pfam" id="PF07254">
    <property type="entry name" value="Cpta_toxin"/>
    <property type="match status" value="1"/>
</dbReference>
<dbReference type="OrthoDB" id="7030636at2"/>
<sequence>MSSRSDRFECRWQPSRALLTAYLVTQILALASTVFLSIPLWAKAIGVLLCALHAARSLRTFILLDRPQSSTGLRRDGSGWALWSEEGGWQPVQLRPDSLALPHLVVLRFRRMTGHWLSRMWVRSLCIPADAMAPDSHRRLRLRLKFSRRRWAAPE</sequence>
<evidence type="ECO:0000313" key="3">
    <source>
        <dbReference type="Proteomes" id="UP000095143"/>
    </source>
</evidence>
<accession>A0A1C2D9B6</accession>
<proteinExistence type="predicted"/>
<protein>
    <recommendedName>
        <fullName evidence="4">Toxin CptA</fullName>
    </recommendedName>
</protein>
<dbReference type="Proteomes" id="UP000095143">
    <property type="component" value="Unassembled WGS sequence"/>
</dbReference>
<keyword evidence="1" id="KW-0472">Membrane</keyword>
<dbReference type="InterPro" id="IPR009883">
    <property type="entry name" value="YgfX"/>
</dbReference>
<reference evidence="2 3" key="1">
    <citation type="submission" date="2016-08" db="EMBL/GenBank/DDBJ databases">
        <title>Whole genome sequence of Pseudomonas graminis strain UASWS1507, a potential biological control agent for agriculture.</title>
        <authorList>
            <person name="Crovadore J."/>
            <person name="Calmin G."/>
            <person name="Chablais R."/>
            <person name="Cochard B."/>
            <person name="Lefort F."/>
        </authorList>
    </citation>
    <scope>NUCLEOTIDE SEQUENCE [LARGE SCALE GENOMIC DNA]</scope>
    <source>
        <strain evidence="2 3">UASWS1507</strain>
    </source>
</reference>
<gene>
    <name evidence="2" type="ORF">BBI10_24245</name>
</gene>
<evidence type="ECO:0008006" key="4">
    <source>
        <dbReference type="Google" id="ProtNLM"/>
    </source>
</evidence>
<name>A0A1C2D9B6_9PSED</name>
<dbReference type="EMBL" id="MDEN01000069">
    <property type="protein sequence ID" value="OCX11305.1"/>
    <property type="molecule type" value="Genomic_DNA"/>
</dbReference>
<dbReference type="RefSeq" id="WP_065992438.1">
    <property type="nucleotide sequence ID" value="NZ_MDEN01000069.1"/>
</dbReference>
<comment type="caution">
    <text evidence="2">The sequence shown here is derived from an EMBL/GenBank/DDBJ whole genome shotgun (WGS) entry which is preliminary data.</text>
</comment>
<dbReference type="AlphaFoldDB" id="A0A1C2D9B6"/>